<sequence>MNENPLLITSKGKQTDKEEDSFLQQMAMATVMSQSLLYVSGRNYLEFPENDCSQLFSIAQKPPPKLPPHFIHIGQLGKPLLGDPYEPLLALQTALASCHGDYNQQLIFLVIHDGYYNNIYMGVRHDQHPPHAFMRSFQHFFRGLYSGSQLEYLTPNKESYKTKIIQPLQEMEHGICLTGIPSIKQSSNAEYLSCLDRLLRGIQGEPFAYLVIADPINPIEIDNITYRCRDLIGQVHALSKMNMTKGRSHAVTNQESETKTEGTQRSQGKTESSTKLGVLPMLGIAGAGTYAASALGVLSVTFPPAALVVGIGGLLVSSKLSLSRQSSRSINTTVSESIARSISQSVSDTESMQMSIEFINAHVQAAEHLLNQYVERFYSKRALGHWNVGVYCLSAFPEIAELAGTQLQAVLNGSASMLEPVRWHKLEPFMYQSDFRNPLQRLETPPLTSKLDTEHPFGYLFENLTTPLTTAELSLLTNYPRREIPGIQLIPTAEFSLNRNMPTENSVILGNLIDAGTETKLPYGLEIDSLSKHTLITGITGSGKSTTCQKLLSELQKRHLPFLVIEPAKDEYVEWAMEINERLPPDSPNRIAIYIPGIQTWRGRKLEDQLTLNPFDLVWLSEDTTPQILPHIDRLKSILNASFPMQEILPVLLEEALFYAYSRPHNWLDEQLPPFSTPRPTFTQLLDQVQLVVKSKGYEERITANLSAALKTRIQSLRQGWKGKLLDRPNSTPWAAIFDRPAIINLSHLGDDADKAFTMAVLLQFLYEYRQIQQETASTEERKSDRLRHLTVIEEAHRLLLRATPGTLEQANPQAKVAEMFANILSEIRAYGEGLLIADQVPARLVPDAIKNTNLKIVHRLVAADDREAMSACMTLTPEQSAIINRLRLGQAIIYGEQADMASWVQILKQD</sequence>
<evidence type="ECO:0000256" key="1">
    <source>
        <dbReference type="SAM" id="MobiDB-lite"/>
    </source>
</evidence>
<name>A8YKE2_MICA7</name>
<feature type="compositionally biased region" description="Polar residues" evidence="1">
    <location>
        <begin position="263"/>
        <end position="272"/>
    </location>
</feature>
<dbReference type="RefSeq" id="WP_110980653.1">
    <property type="nucleotide sequence ID" value="NZ_CP130696.1"/>
</dbReference>
<dbReference type="EMBL" id="AM778953">
    <property type="protein sequence ID" value="CAO87840.1"/>
    <property type="molecule type" value="Genomic_DNA"/>
</dbReference>
<evidence type="ECO:0000259" key="2">
    <source>
        <dbReference type="Pfam" id="PF01935"/>
    </source>
</evidence>
<feature type="domain" description="Helicase HerA central" evidence="2">
    <location>
        <begin position="509"/>
        <end position="617"/>
    </location>
</feature>
<dbReference type="SUPFAM" id="SSF52540">
    <property type="entry name" value="P-loop containing nucleoside triphosphate hydrolases"/>
    <property type="match status" value="1"/>
</dbReference>
<reference evidence="3" key="1">
    <citation type="submission" date="2007-08" db="EMBL/GenBank/DDBJ databases">
        <authorList>
            <person name="Frangeul L."/>
        </authorList>
    </citation>
    <scope>NUCLEOTIDE SEQUENCE</scope>
    <source>
        <strain evidence="3">PCC 7806</strain>
    </source>
</reference>
<dbReference type="Pfam" id="PF01935">
    <property type="entry name" value="DUF87"/>
    <property type="match status" value="1"/>
</dbReference>
<protein>
    <submittedName>
        <fullName evidence="3">Genome sequencing data, contig C323</fullName>
    </submittedName>
</protein>
<dbReference type="InterPro" id="IPR027417">
    <property type="entry name" value="P-loop_NTPase"/>
</dbReference>
<dbReference type="InterPro" id="IPR002789">
    <property type="entry name" value="HerA_central"/>
</dbReference>
<accession>A8YKE2</accession>
<evidence type="ECO:0000313" key="3">
    <source>
        <dbReference type="EMBL" id="CAO87840.1"/>
    </source>
</evidence>
<dbReference type="PANTHER" id="PTHR30121:SF6">
    <property type="entry name" value="SLR6007 PROTEIN"/>
    <property type="match status" value="1"/>
</dbReference>
<dbReference type="PANTHER" id="PTHR30121">
    <property type="entry name" value="UNCHARACTERIZED PROTEIN YJGR-RELATED"/>
    <property type="match status" value="1"/>
</dbReference>
<proteinExistence type="predicted"/>
<dbReference type="Gene3D" id="3.40.50.300">
    <property type="entry name" value="P-loop containing nucleotide triphosphate hydrolases"/>
    <property type="match status" value="2"/>
</dbReference>
<feature type="region of interest" description="Disordered" evidence="1">
    <location>
        <begin position="243"/>
        <end position="272"/>
    </location>
</feature>
<gene>
    <name evidence="3" type="ORF">IPF_2138</name>
</gene>
<organism evidence="3">
    <name type="scientific">Microcystis aeruginosa (strain PCC 7806)</name>
    <dbReference type="NCBI Taxonomy" id="267872"/>
    <lineage>
        <taxon>Bacteria</taxon>
        <taxon>Bacillati</taxon>
        <taxon>Cyanobacteriota</taxon>
        <taxon>Cyanophyceae</taxon>
        <taxon>Oscillatoriophycideae</taxon>
        <taxon>Chroococcales</taxon>
        <taxon>Microcystaceae</taxon>
        <taxon>Microcystis</taxon>
    </lineage>
</organism>
<dbReference type="AlphaFoldDB" id="A8YKE2"/>
<dbReference type="InterPro" id="IPR051162">
    <property type="entry name" value="T4SS_component"/>
</dbReference>